<dbReference type="Gene3D" id="3.40.50.11820">
    <property type="match status" value="1"/>
</dbReference>
<dbReference type="GO" id="GO:0005886">
    <property type="term" value="C:plasma membrane"/>
    <property type="evidence" value="ECO:0007669"/>
    <property type="project" value="UniProtKB-SubCell"/>
</dbReference>
<dbReference type="PANTHER" id="PTHR37316">
    <property type="entry name" value="TEICHOIC ACID GLYCEROL-PHOSPHATE PRIMASE"/>
    <property type="match status" value="1"/>
</dbReference>
<keyword evidence="7" id="KW-0812">Transmembrane</keyword>
<dbReference type="EMBL" id="FNHF01000003">
    <property type="protein sequence ID" value="SDM54923.1"/>
    <property type="molecule type" value="Genomic_DNA"/>
</dbReference>
<dbReference type="GO" id="GO:0047355">
    <property type="term" value="F:CDP-glycerol glycerophosphotransferase activity"/>
    <property type="evidence" value="ECO:0007669"/>
    <property type="project" value="InterPro"/>
</dbReference>
<dbReference type="OrthoDB" id="9811865at2"/>
<dbReference type="InterPro" id="IPR043148">
    <property type="entry name" value="TagF_C"/>
</dbReference>
<evidence type="ECO:0000313" key="8">
    <source>
        <dbReference type="EMBL" id="SDM54923.1"/>
    </source>
</evidence>
<keyword evidence="3" id="KW-1003">Cell membrane</keyword>
<keyword evidence="5" id="KW-0777">Teichoic acid biosynthesis</keyword>
<accession>A0A1G9U540</accession>
<evidence type="ECO:0000256" key="2">
    <source>
        <dbReference type="ARBA" id="ARBA00010488"/>
    </source>
</evidence>
<evidence type="ECO:0000256" key="4">
    <source>
        <dbReference type="ARBA" id="ARBA00022679"/>
    </source>
</evidence>
<proteinExistence type="inferred from homology"/>
<dbReference type="PANTHER" id="PTHR37316:SF1">
    <property type="entry name" value="TEICHOIC ACID GLYCEROL-PHOSPHATE PRIMASE"/>
    <property type="match status" value="1"/>
</dbReference>
<evidence type="ECO:0000256" key="7">
    <source>
        <dbReference type="SAM" id="Phobius"/>
    </source>
</evidence>
<keyword evidence="4 8" id="KW-0808">Transferase</keyword>
<sequence>MVRELIISIYLLIFRITFHLLNFIPLKEKTTLVASFGDNISHVAEELEATTDTEIIILKATGCKKDFTHISHAKIIDFQSKNLINFVISIFHLATSKVIFIDNYFGFLSVMNFKPEVICVQLWHAAGAIKRFGLTDPSIKQRSKRAINRFHAVYKRFHYVVVGSERMAAIFQESFGLQPENILRTGIPRTDFFFNKPKTAEVRRELARQFPVINHKKVLLYAPTFRDDQLHSPDLELDLDKLHKELSDEYVLFLRLHPAVSSQLNNKYPDFVIDVKNYENINHLLLITDVLISDYSSIPFEYSLLEKPMIFYSYDLESYQTNRGFWEDYHTSMPGPVVESTEEILSVIRNKSFHQEQIKKFANEWNQYSKGISSRSLITFIYEQLEPAKVLNQ</sequence>
<organism evidence="8 9">
    <name type="scientific">Sediminibacillus halophilus</name>
    <dbReference type="NCBI Taxonomy" id="482461"/>
    <lineage>
        <taxon>Bacteria</taxon>
        <taxon>Bacillati</taxon>
        <taxon>Bacillota</taxon>
        <taxon>Bacilli</taxon>
        <taxon>Bacillales</taxon>
        <taxon>Bacillaceae</taxon>
        <taxon>Sediminibacillus</taxon>
    </lineage>
</organism>
<dbReference type="InterPro" id="IPR043149">
    <property type="entry name" value="TagF_N"/>
</dbReference>
<feature type="transmembrane region" description="Helical" evidence="7">
    <location>
        <begin position="6"/>
        <end position="24"/>
    </location>
</feature>
<keyword evidence="7" id="KW-1133">Transmembrane helix</keyword>
<comment type="subcellular location">
    <subcellularLocation>
        <location evidence="1">Cell membrane</location>
        <topology evidence="1">Peripheral membrane protein</topology>
    </subcellularLocation>
</comment>
<dbReference type="GO" id="GO:0019350">
    <property type="term" value="P:teichoic acid biosynthetic process"/>
    <property type="evidence" value="ECO:0007669"/>
    <property type="project" value="UniProtKB-KW"/>
</dbReference>
<dbReference type="InterPro" id="IPR051612">
    <property type="entry name" value="Teichoic_Acid_Biosynth"/>
</dbReference>
<dbReference type="STRING" id="482461.SAMN05216244_2863"/>
<evidence type="ECO:0000256" key="1">
    <source>
        <dbReference type="ARBA" id="ARBA00004202"/>
    </source>
</evidence>
<dbReference type="Proteomes" id="UP000182347">
    <property type="component" value="Unassembled WGS sequence"/>
</dbReference>
<dbReference type="SUPFAM" id="SSF53756">
    <property type="entry name" value="UDP-Glycosyltransferase/glycogen phosphorylase"/>
    <property type="match status" value="1"/>
</dbReference>
<evidence type="ECO:0000256" key="5">
    <source>
        <dbReference type="ARBA" id="ARBA00022944"/>
    </source>
</evidence>
<keyword evidence="9" id="KW-1185">Reference proteome</keyword>
<evidence type="ECO:0000313" key="9">
    <source>
        <dbReference type="Proteomes" id="UP000182347"/>
    </source>
</evidence>
<keyword evidence="6 7" id="KW-0472">Membrane</keyword>
<protein>
    <submittedName>
        <fullName evidence="8">CDP-glycerol glycerophosphotransferase, TagB/SpsB family</fullName>
    </submittedName>
</protein>
<name>A0A1G9U540_9BACI</name>
<reference evidence="9" key="1">
    <citation type="submission" date="2016-10" db="EMBL/GenBank/DDBJ databases">
        <authorList>
            <person name="Varghese N."/>
            <person name="Submissions S."/>
        </authorList>
    </citation>
    <scope>NUCLEOTIDE SEQUENCE [LARGE SCALE GENOMIC DNA]</scope>
    <source>
        <strain evidence="9">CGMCC 1.6199</strain>
    </source>
</reference>
<comment type="similarity">
    <text evidence="2">Belongs to the CDP-glycerol glycerophosphotransferase family.</text>
</comment>
<evidence type="ECO:0000256" key="3">
    <source>
        <dbReference type="ARBA" id="ARBA00022475"/>
    </source>
</evidence>
<dbReference type="InterPro" id="IPR007554">
    <property type="entry name" value="Glycerophosphate_synth"/>
</dbReference>
<dbReference type="AlphaFoldDB" id="A0A1G9U540"/>
<evidence type="ECO:0000256" key="6">
    <source>
        <dbReference type="ARBA" id="ARBA00023136"/>
    </source>
</evidence>
<dbReference type="Pfam" id="PF04464">
    <property type="entry name" value="Glyphos_transf"/>
    <property type="match status" value="1"/>
</dbReference>
<gene>
    <name evidence="8" type="ORF">SAMN05216244_2863</name>
</gene>
<dbReference type="Gene3D" id="3.40.50.12580">
    <property type="match status" value="1"/>
</dbReference>